<dbReference type="AlphaFoldDB" id="A0A4Q0VMG6"/>
<evidence type="ECO:0000313" key="2">
    <source>
        <dbReference type="Proteomes" id="UP000290602"/>
    </source>
</evidence>
<comment type="caution">
    <text evidence="1">The sequence shown here is derived from an EMBL/GenBank/DDBJ whole genome shotgun (WGS) entry which is preliminary data.</text>
</comment>
<dbReference type="InterPro" id="IPR032083">
    <property type="entry name" value="DUF4811"/>
</dbReference>
<name>A0A4Q0VMG6_9LACO</name>
<protein>
    <submittedName>
        <fullName evidence="1">DUF4811 domain-containing protein</fullName>
    </submittedName>
</protein>
<dbReference type="Proteomes" id="UP000290602">
    <property type="component" value="Unassembled WGS sequence"/>
</dbReference>
<sequence length="240" mass="27231">MILVTLVLSAVLAFVCYVYITKRWLANSLTVVMVLSLITSIVFLIKNDHDHFGMHNVTTTKTTRIYSASPSKQMPLMLYKSVGTADKHRVYVYKTSADAKKTSHTTAKLTTHNVVKKTSGRNRIVTQKTYREYRSGAMKFWFGWADNGHQLVKETNTIYLKHNWETLSTTQAKKLQKLAKSKSYQAKQKKAATAYVKKQVTAAMTKDPTMSQAQQQKLTKQATAAYQAKATQQLIQRVKN</sequence>
<organism evidence="1 2">
    <name type="scientific">Levilactobacillus suantsaii</name>
    <dbReference type="NCBI Taxonomy" id="2292255"/>
    <lineage>
        <taxon>Bacteria</taxon>
        <taxon>Bacillati</taxon>
        <taxon>Bacillota</taxon>
        <taxon>Bacilli</taxon>
        <taxon>Lactobacillales</taxon>
        <taxon>Lactobacillaceae</taxon>
        <taxon>Levilactobacillus</taxon>
    </lineage>
</organism>
<evidence type="ECO:0000313" key="1">
    <source>
        <dbReference type="EMBL" id="RXI79910.1"/>
    </source>
</evidence>
<gene>
    <name evidence="1" type="ORF">DXH47_01960</name>
</gene>
<proteinExistence type="predicted"/>
<reference evidence="1 2" key="1">
    <citation type="submission" date="2018-08" db="EMBL/GenBank/DDBJ databases">
        <title>Lactobacillus suantsai sp. nov., isolated from traditional fermented suan-tsai in Taiwan.</title>
        <authorList>
            <person name="Huang C.-H."/>
        </authorList>
    </citation>
    <scope>NUCLEOTIDE SEQUENCE [LARGE SCALE GENOMIC DNA]</scope>
    <source>
        <strain evidence="1 2">BCRC 12945</strain>
    </source>
</reference>
<accession>A0A4Q0VMG6</accession>
<dbReference type="RefSeq" id="WP_129031392.1">
    <property type="nucleotide sequence ID" value="NZ_CP059603.1"/>
</dbReference>
<dbReference type="Pfam" id="PF16069">
    <property type="entry name" value="DUF4811"/>
    <property type="match status" value="1"/>
</dbReference>
<keyword evidence="2" id="KW-1185">Reference proteome</keyword>
<dbReference type="OrthoDB" id="2249491at2"/>
<dbReference type="EMBL" id="QXIL01000002">
    <property type="protein sequence ID" value="RXI79910.1"/>
    <property type="molecule type" value="Genomic_DNA"/>
</dbReference>